<accession>A0A1V5SEG3</accession>
<sequence>MKRIEKNQIPKDVYRNVFSVSFPQSKELFYKSEEEIEEFFDKVEEIKKTINIPSGIVQIEPIDNRGLLKVTFLDEKISEKAIDQFVEKLCGGDPHS</sequence>
<protein>
    <submittedName>
        <fullName evidence="1">Uncharacterized protein</fullName>
    </submittedName>
</protein>
<name>A0A1V5SEG3_9BACT</name>
<evidence type="ECO:0000313" key="1">
    <source>
        <dbReference type="EMBL" id="OQA52916.1"/>
    </source>
</evidence>
<reference evidence="1" key="1">
    <citation type="submission" date="2017-02" db="EMBL/GenBank/DDBJ databases">
        <title>Delving into the versatile metabolic prowess of the omnipresent phylum Bacteroidetes.</title>
        <authorList>
            <person name="Nobu M.K."/>
            <person name="Mei R."/>
            <person name="Narihiro T."/>
            <person name="Kuroda K."/>
            <person name="Liu W.-T."/>
        </authorList>
    </citation>
    <scope>NUCLEOTIDE SEQUENCE</scope>
    <source>
        <strain evidence="1">ADurb.Bin280</strain>
    </source>
</reference>
<gene>
    <name evidence="1" type="ORF">BWY43_00287</name>
</gene>
<dbReference type="AlphaFoldDB" id="A0A1V5SEG3"/>
<comment type="caution">
    <text evidence="1">The sequence shown here is derived from an EMBL/GenBank/DDBJ whole genome shotgun (WGS) entry which is preliminary data.</text>
</comment>
<dbReference type="Proteomes" id="UP000485367">
    <property type="component" value="Unassembled WGS sequence"/>
</dbReference>
<proteinExistence type="predicted"/>
<dbReference type="EMBL" id="MWBO01000017">
    <property type="protein sequence ID" value="OQA52916.1"/>
    <property type="molecule type" value="Genomic_DNA"/>
</dbReference>
<organism evidence="1">
    <name type="scientific">candidate division WS2 bacterium ADurb.Bin280</name>
    <dbReference type="NCBI Taxonomy" id="1852829"/>
    <lineage>
        <taxon>Bacteria</taxon>
        <taxon>candidate division WS2</taxon>
    </lineage>
</organism>